<feature type="chain" id="PRO_5003608727" description="DUF306 domain-containing protein" evidence="1">
    <location>
        <begin position="19"/>
        <end position="157"/>
    </location>
</feature>
<keyword evidence="1" id="KW-0732">Signal</keyword>
<dbReference type="STRING" id="907348.TresaDRAFT_1460"/>
<keyword evidence="4" id="KW-1185">Reference proteome</keyword>
<feature type="signal peptide" evidence="1">
    <location>
        <begin position="1"/>
        <end position="18"/>
    </location>
</feature>
<evidence type="ECO:0000313" key="4">
    <source>
        <dbReference type="Proteomes" id="UP000003571"/>
    </source>
</evidence>
<dbReference type="RefSeq" id="WP_002703830.1">
    <property type="nucleotide sequence ID" value="NZ_AGRW01000043.1"/>
</dbReference>
<accession>H7EK37</accession>
<dbReference type="AlphaFoldDB" id="H7EK37"/>
<dbReference type="PROSITE" id="PS51257">
    <property type="entry name" value="PROKAR_LIPOPROTEIN"/>
    <property type="match status" value="1"/>
</dbReference>
<protein>
    <recommendedName>
        <fullName evidence="2">DUF306 domain-containing protein</fullName>
    </recommendedName>
</protein>
<dbReference type="Proteomes" id="UP000003571">
    <property type="component" value="Unassembled WGS sequence"/>
</dbReference>
<dbReference type="InterPro" id="IPR038670">
    <property type="entry name" value="HslJ-like_sf"/>
</dbReference>
<organism evidence="3 4">
    <name type="scientific">Treponema saccharophilum DSM 2985</name>
    <dbReference type="NCBI Taxonomy" id="907348"/>
    <lineage>
        <taxon>Bacteria</taxon>
        <taxon>Pseudomonadati</taxon>
        <taxon>Spirochaetota</taxon>
        <taxon>Spirochaetia</taxon>
        <taxon>Spirochaetales</taxon>
        <taxon>Treponemataceae</taxon>
        <taxon>Treponema</taxon>
    </lineage>
</organism>
<evidence type="ECO:0000259" key="2">
    <source>
        <dbReference type="Pfam" id="PF03724"/>
    </source>
</evidence>
<reference evidence="3 4" key="1">
    <citation type="submission" date="2011-09" db="EMBL/GenBank/DDBJ databases">
        <title>The draft genome of Treponema saccharophilum DSM 2985.</title>
        <authorList>
            <consortium name="US DOE Joint Genome Institute (JGI-PGF)"/>
            <person name="Lucas S."/>
            <person name="Copeland A."/>
            <person name="Lapidus A."/>
            <person name="Glavina del Rio T."/>
            <person name="Dalin E."/>
            <person name="Tice H."/>
            <person name="Bruce D."/>
            <person name="Goodwin L."/>
            <person name="Pitluck S."/>
            <person name="Peters L."/>
            <person name="Kyrpides N."/>
            <person name="Mavromatis K."/>
            <person name="Ivanova N."/>
            <person name="Markowitz V."/>
            <person name="Cheng J.-F."/>
            <person name="Hugenholtz P."/>
            <person name="Woyke T."/>
            <person name="Wu D."/>
            <person name="Gronow S."/>
            <person name="Wellnitz S."/>
            <person name="Brambilla E."/>
            <person name="Klenk H.-P."/>
            <person name="Eisen J.A."/>
        </authorList>
    </citation>
    <scope>NUCLEOTIDE SEQUENCE [LARGE SCALE GENOMIC DNA]</scope>
    <source>
        <strain evidence="3 4">DSM 2985</strain>
    </source>
</reference>
<evidence type="ECO:0000256" key="1">
    <source>
        <dbReference type="SAM" id="SignalP"/>
    </source>
</evidence>
<dbReference type="EMBL" id="AGRW01000043">
    <property type="protein sequence ID" value="EIC02124.1"/>
    <property type="molecule type" value="Genomic_DNA"/>
</dbReference>
<dbReference type="Pfam" id="PF03724">
    <property type="entry name" value="META"/>
    <property type="match status" value="1"/>
</dbReference>
<dbReference type="InterPro" id="IPR005184">
    <property type="entry name" value="DUF306_Meta_HslJ"/>
</dbReference>
<gene>
    <name evidence="3" type="ORF">TresaDRAFT_1460</name>
</gene>
<proteinExistence type="predicted"/>
<name>H7EK37_9SPIR</name>
<dbReference type="PATRIC" id="fig|907348.3.peg.1242"/>
<evidence type="ECO:0000313" key="3">
    <source>
        <dbReference type="EMBL" id="EIC02124.1"/>
    </source>
</evidence>
<comment type="caution">
    <text evidence="3">The sequence shown here is derived from an EMBL/GenBank/DDBJ whole genome shotgun (WGS) entry which is preliminary data.</text>
</comment>
<sequence length="157" mass="16876">MKRIFAAFSVAVSLALFSCGTTRNIESPAATDGGKTLFEGRKKALGDWHLVSMSAGGVPVAVLPVSMSVFGDGDALKLSGSTGANTFDGRLRLNSRGEVCENPSFEATQKETSAEIEAFEDEFLRIISFATRVETGDSFVIVDQQSESRLVFRRGSR</sequence>
<feature type="domain" description="DUF306" evidence="2">
    <location>
        <begin position="46"/>
        <end position="152"/>
    </location>
</feature>
<dbReference type="Gene3D" id="2.40.128.270">
    <property type="match status" value="1"/>
</dbReference>